<evidence type="ECO:0000256" key="1">
    <source>
        <dbReference type="SAM" id="MobiDB-lite"/>
    </source>
</evidence>
<dbReference type="InterPro" id="IPR043502">
    <property type="entry name" value="DNA/RNA_pol_sf"/>
</dbReference>
<dbReference type="InterPro" id="IPR010987">
    <property type="entry name" value="Glutathione-S-Trfase_C-like"/>
</dbReference>
<sequence length="651" mass="72067">MWRQAAADVDDLVDGDRQAMQGAIVVLCDYSMDVIRPDDGRAAGVLAARPTADLGFFLSKLHRLFAKSAELRPSQRPSLEQFADKYRDVFARAADALPIVSSTADRVVWTRKRPARSAPRPSQARSSGRNGSRALVPTTCRSTCSKATRRRWISAMFVVFYSLQLVPTAWKTAFMKPSLKKDCDPMDPGSWRGIALLSHLRKSYVRGLPRLNDAVARRWLRVHRLQFGFQDGIGCPEAIWVASELIDKYRRLKQPVTAILLDIQKAFDTTERVLVYERLLARGVPVHAVAVVQLLFDGCTFQVKLDGQISSAIDVLVGVFQGAVLSPFLFNIQIDDLPAGLCRTFGRVAPSLYGQPVPAQMFADDTSLYALSDDVAQRMLDYCEAYARQHRFAFNARKSQVTRDRRGATFTVNGDEIPDEADLASPTKFLGMVMRGGDFAHDAQLQDAPLSCAACNFIAAHKAGLIGSKVNVYEVDIATHKVLTGPHNGEDFYQINPKGNVPCIVLDDKTILNENAATLQWIADQSPDSGLVPAAGTNERYLVQSKVSYISSEVHTMLVPFFTPGTPDEVQRWAKTKLASKLDYLSKHELNNKQYLVGNAFSIADAYLYVSLSLLKFIGIDVAAYPTLKTYFDNIADLELVKSAHATMSTK</sequence>
<dbReference type="Pfam" id="PF00043">
    <property type="entry name" value="GST_C"/>
    <property type="match status" value="1"/>
</dbReference>
<evidence type="ECO:0000313" key="5">
    <source>
        <dbReference type="EMBL" id="SPR00535.1"/>
    </source>
</evidence>
<keyword evidence="2" id="KW-0812">Transmembrane</keyword>
<dbReference type="Gene3D" id="3.40.30.10">
    <property type="entry name" value="Glutaredoxin"/>
    <property type="match status" value="1"/>
</dbReference>
<evidence type="ECO:0008006" key="7">
    <source>
        <dbReference type="Google" id="ProtNLM"/>
    </source>
</evidence>
<geneLocation type="mitochondrion" evidence="5"/>
<dbReference type="EMBL" id="OVEO01000014">
    <property type="protein sequence ID" value="SPR00535.1"/>
    <property type="molecule type" value="Genomic_DNA"/>
</dbReference>
<dbReference type="PROSITE" id="PS50878">
    <property type="entry name" value="RT_POL"/>
    <property type="match status" value="1"/>
</dbReference>
<gene>
    <name evidence="5" type="ORF">PLBR_LOCUS7750</name>
</gene>
<keyword evidence="5" id="KW-0496">Mitochondrion</keyword>
<evidence type="ECO:0000256" key="2">
    <source>
        <dbReference type="SAM" id="Phobius"/>
    </source>
</evidence>
<evidence type="ECO:0000313" key="6">
    <source>
        <dbReference type="Proteomes" id="UP000290189"/>
    </source>
</evidence>
<reference evidence="5 6" key="1">
    <citation type="submission" date="2018-03" db="EMBL/GenBank/DDBJ databases">
        <authorList>
            <person name="Fogelqvist J."/>
        </authorList>
    </citation>
    <scope>NUCLEOTIDE SEQUENCE [LARGE SCALE GENOMIC DNA]</scope>
</reference>
<dbReference type="CDD" id="cd03188">
    <property type="entry name" value="GST_C_Beta"/>
    <property type="match status" value="1"/>
</dbReference>
<feature type="compositionally biased region" description="Low complexity" evidence="1">
    <location>
        <begin position="116"/>
        <end position="127"/>
    </location>
</feature>
<dbReference type="CDD" id="cd01650">
    <property type="entry name" value="RT_nLTR_like"/>
    <property type="match status" value="1"/>
</dbReference>
<keyword evidence="2" id="KW-1133">Transmembrane helix</keyword>
<feature type="domain" description="Reverse transcriptase" evidence="4">
    <location>
        <begin position="159"/>
        <end position="434"/>
    </location>
</feature>
<dbReference type="Gene3D" id="1.20.1050.10">
    <property type="match status" value="1"/>
</dbReference>
<organism evidence="5 6">
    <name type="scientific">Plasmodiophora brassicae</name>
    <name type="common">Clubroot disease agent</name>
    <dbReference type="NCBI Taxonomy" id="37360"/>
    <lineage>
        <taxon>Eukaryota</taxon>
        <taxon>Sar</taxon>
        <taxon>Rhizaria</taxon>
        <taxon>Endomyxa</taxon>
        <taxon>Phytomyxea</taxon>
        <taxon>Plasmodiophorida</taxon>
        <taxon>Plasmodiophoridae</taxon>
        <taxon>Plasmodiophora</taxon>
    </lineage>
</organism>
<keyword evidence="2" id="KW-0472">Membrane</keyword>
<evidence type="ECO:0000259" key="4">
    <source>
        <dbReference type="PROSITE" id="PS50878"/>
    </source>
</evidence>
<dbReference type="InterPro" id="IPR000477">
    <property type="entry name" value="RT_dom"/>
</dbReference>
<proteinExistence type="predicted"/>
<dbReference type="InterPro" id="IPR036249">
    <property type="entry name" value="Thioredoxin-like_sf"/>
</dbReference>
<dbReference type="Proteomes" id="UP000290189">
    <property type="component" value="Unassembled WGS sequence"/>
</dbReference>
<dbReference type="PROSITE" id="PS50405">
    <property type="entry name" value="GST_CTER"/>
    <property type="match status" value="1"/>
</dbReference>
<dbReference type="InterPro" id="IPR036282">
    <property type="entry name" value="Glutathione-S-Trfase_C_sf"/>
</dbReference>
<name>A0A3P3YK22_PLABS</name>
<dbReference type="Pfam" id="PF00078">
    <property type="entry name" value="RVT_1"/>
    <property type="match status" value="1"/>
</dbReference>
<evidence type="ECO:0000259" key="3">
    <source>
        <dbReference type="PROSITE" id="PS50405"/>
    </source>
</evidence>
<dbReference type="SUPFAM" id="SSF52833">
    <property type="entry name" value="Thioredoxin-like"/>
    <property type="match status" value="1"/>
</dbReference>
<accession>A0A3P3YK22</accession>
<feature type="domain" description="GST C-terminal" evidence="3">
    <location>
        <begin position="536"/>
        <end position="651"/>
    </location>
</feature>
<dbReference type="InterPro" id="IPR004046">
    <property type="entry name" value="GST_C"/>
</dbReference>
<dbReference type="AlphaFoldDB" id="A0A3P3YK22"/>
<dbReference type="PANTHER" id="PTHR19446">
    <property type="entry name" value="REVERSE TRANSCRIPTASES"/>
    <property type="match status" value="1"/>
</dbReference>
<dbReference type="SUPFAM" id="SSF56672">
    <property type="entry name" value="DNA/RNA polymerases"/>
    <property type="match status" value="1"/>
</dbReference>
<feature type="transmembrane region" description="Helical" evidence="2">
    <location>
        <begin position="152"/>
        <end position="170"/>
    </location>
</feature>
<feature type="region of interest" description="Disordered" evidence="1">
    <location>
        <begin position="111"/>
        <end position="135"/>
    </location>
</feature>
<protein>
    <recommendedName>
        <fullName evidence="7">Reverse transcriptase domain-containing protein</fullName>
    </recommendedName>
</protein>
<dbReference type="SUPFAM" id="SSF47616">
    <property type="entry name" value="GST C-terminal domain-like"/>
    <property type="match status" value="1"/>
</dbReference>